<gene>
    <name evidence="5" type="ORF">GO495_23985</name>
</gene>
<protein>
    <submittedName>
        <fullName evidence="5">Cell wall anchor protein</fullName>
    </submittedName>
</protein>
<dbReference type="SUPFAM" id="SSF48230">
    <property type="entry name" value="Chondroitin AC/alginate lyase"/>
    <property type="match status" value="1"/>
</dbReference>
<dbReference type="Proteomes" id="UP000468388">
    <property type="component" value="Unassembled WGS sequence"/>
</dbReference>
<dbReference type="EMBL" id="WRXO01000008">
    <property type="protein sequence ID" value="MVT43677.1"/>
    <property type="molecule type" value="Genomic_DNA"/>
</dbReference>
<evidence type="ECO:0000256" key="3">
    <source>
        <dbReference type="SAM" id="SignalP"/>
    </source>
</evidence>
<dbReference type="GO" id="GO:0016829">
    <property type="term" value="F:lyase activity"/>
    <property type="evidence" value="ECO:0007669"/>
    <property type="project" value="UniProtKB-KW"/>
</dbReference>
<comment type="caution">
    <text evidence="5">The sequence shown here is derived from an EMBL/GenBank/DDBJ whole genome shotgun (WGS) entry which is preliminary data.</text>
</comment>
<feature type="signal peptide" evidence="3">
    <location>
        <begin position="1"/>
        <end position="20"/>
    </location>
</feature>
<evidence type="ECO:0000256" key="1">
    <source>
        <dbReference type="ARBA" id="ARBA00022729"/>
    </source>
</evidence>
<dbReference type="AlphaFoldDB" id="A0A6N8JEN4"/>
<evidence type="ECO:0000256" key="2">
    <source>
        <dbReference type="ARBA" id="ARBA00023239"/>
    </source>
</evidence>
<dbReference type="InterPro" id="IPR008397">
    <property type="entry name" value="Alginate_lyase_dom"/>
</dbReference>
<keyword evidence="1 3" id="KW-0732">Signal</keyword>
<feature type="domain" description="Alginate lyase" evidence="4">
    <location>
        <begin position="87"/>
        <end position="318"/>
    </location>
</feature>
<dbReference type="Pfam" id="PF05426">
    <property type="entry name" value="Alginate_lyase"/>
    <property type="match status" value="1"/>
</dbReference>
<dbReference type="PROSITE" id="PS51257">
    <property type="entry name" value="PROKAR_LIPOPROTEIN"/>
    <property type="match status" value="1"/>
</dbReference>
<evidence type="ECO:0000313" key="6">
    <source>
        <dbReference type="Proteomes" id="UP000468388"/>
    </source>
</evidence>
<organism evidence="5 6">
    <name type="scientific">Chitinophaga oryziterrae</name>
    <dbReference type="NCBI Taxonomy" id="1031224"/>
    <lineage>
        <taxon>Bacteria</taxon>
        <taxon>Pseudomonadati</taxon>
        <taxon>Bacteroidota</taxon>
        <taxon>Chitinophagia</taxon>
        <taxon>Chitinophagales</taxon>
        <taxon>Chitinophagaceae</taxon>
        <taxon>Chitinophaga</taxon>
    </lineage>
</organism>
<dbReference type="InterPro" id="IPR008929">
    <property type="entry name" value="Chondroitin_lyas"/>
</dbReference>
<keyword evidence="6" id="KW-1185">Reference proteome</keyword>
<proteinExistence type="predicted"/>
<name>A0A6N8JEN4_9BACT</name>
<dbReference type="OrthoDB" id="222550at2"/>
<dbReference type="GO" id="GO:0042597">
    <property type="term" value="C:periplasmic space"/>
    <property type="evidence" value="ECO:0007669"/>
    <property type="project" value="InterPro"/>
</dbReference>
<accession>A0A6N8JEN4</accession>
<reference evidence="5 6" key="1">
    <citation type="submission" date="2019-12" db="EMBL/GenBank/DDBJ databases">
        <title>The draft genomic sequence of strain Chitinophaga oryziterrae JCM 16595.</title>
        <authorList>
            <person name="Zhang X."/>
        </authorList>
    </citation>
    <scope>NUCLEOTIDE SEQUENCE [LARGE SCALE GENOMIC DNA]</scope>
    <source>
        <strain evidence="5 6">JCM 16595</strain>
    </source>
</reference>
<evidence type="ECO:0000313" key="5">
    <source>
        <dbReference type="EMBL" id="MVT43677.1"/>
    </source>
</evidence>
<feature type="chain" id="PRO_5027055596" evidence="3">
    <location>
        <begin position="21"/>
        <end position="409"/>
    </location>
</feature>
<evidence type="ECO:0000259" key="4">
    <source>
        <dbReference type="Pfam" id="PF05426"/>
    </source>
</evidence>
<dbReference type="Gene3D" id="1.50.10.100">
    <property type="entry name" value="Chondroitin AC/alginate lyase"/>
    <property type="match status" value="1"/>
</dbReference>
<sequence length="409" mass="45269">MRANYLSALLCAFSLYVLFAAACKKSRETLTPSLAINDHDTAFVHPGLLHTAAAFERMQAKVAAGTEPWLSGWNKLTSNAHSSTNWTASPQAIVYRGADGVHAENYSLLFNDIAAAYASALRWKVSGDEAYARKSISIMNAWSAQLTKLAGNNDSVLAAGLYGYEFANAGEIMRTYKGWSASDLARFQRMMLNVFYKVNHTFITRWERCMGHYYANWDLCNMCSLLAIGVLCDDRDIYNEAITYFKYGAGNGNIKNAVYYIHDGGLGQWQESGRDQGHTMLGMALMGAFCEMAWSQGDDMYGYDDNRFLKGAEYVAKYNMGQDVPYVAYTNCLGVDQEIISDASRGNTRPVWELIYNHYVKLKGLSAPYTTQYAEKVRPEGGGGDYGSGSGGYDQLGYGTLTCTLNNPQ</sequence>
<keyword evidence="2" id="KW-0456">Lyase</keyword>